<accession>A0A0K2UNM8</accession>
<organism evidence="1">
    <name type="scientific">Lepeophtheirus salmonis</name>
    <name type="common">Salmon louse</name>
    <name type="synonym">Caligus salmonis</name>
    <dbReference type="NCBI Taxonomy" id="72036"/>
    <lineage>
        <taxon>Eukaryota</taxon>
        <taxon>Metazoa</taxon>
        <taxon>Ecdysozoa</taxon>
        <taxon>Arthropoda</taxon>
        <taxon>Crustacea</taxon>
        <taxon>Multicrustacea</taxon>
        <taxon>Hexanauplia</taxon>
        <taxon>Copepoda</taxon>
        <taxon>Siphonostomatoida</taxon>
        <taxon>Caligidae</taxon>
        <taxon>Lepeophtheirus</taxon>
    </lineage>
</organism>
<dbReference type="EMBL" id="HACA01022136">
    <property type="protein sequence ID" value="CDW39497.1"/>
    <property type="molecule type" value="Transcribed_RNA"/>
</dbReference>
<reference evidence="1" key="1">
    <citation type="submission" date="2014-05" db="EMBL/GenBank/DDBJ databases">
        <authorList>
            <person name="Chronopoulou M."/>
        </authorList>
    </citation>
    <scope>NUCLEOTIDE SEQUENCE</scope>
    <source>
        <tissue evidence="1">Whole organism</tissue>
    </source>
</reference>
<protein>
    <submittedName>
        <fullName evidence="1">Uncharacterized protein</fullName>
    </submittedName>
</protein>
<proteinExistence type="predicted"/>
<feature type="non-terminal residue" evidence="1">
    <location>
        <position position="1"/>
    </location>
</feature>
<dbReference type="AlphaFoldDB" id="A0A0K2UNM8"/>
<sequence length="50" mass="5827">TKLDHLIITTLNNLILIEDDINRKSFNFIKLKASPYKRPYPNTKPILSSK</sequence>
<evidence type="ECO:0000313" key="1">
    <source>
        <dbReference type="EMBL" id="CDW39497.1"/>
    </source>
</evidence>
<name>A0A0K2UNM8_LEPSM</name>